<accession>A0A1W1DVN5</accession>
<dbReference type="InterPro" id="IPR023885">
    <property type="entry name" value="4Fe4S-binding_SPASM_dom"/>
</dbReference>
<organism evidence="2">
    <name type="scientific">hydrothermal vent metagenome</name>
    <dbReference type="NCBI Taxonomy" id="652676"/>
    <lineage>
        <taxon>unclassified sequences</taxon>
        <taxon>metagenomes</taxon>
        <taxon>ecological metagenomes</taxon>
    </lineage>
</organism>
<dbReference type="InterPro" id="IPR058240">
    <property type="entry name" value="rSAM_sf"/>
</dbReference>
<sequence length="232" mass="26832">MCGNRYDKTWEKKVQYIVSKGLKVTTLSVFNGLILKEGATNTWNKLSKLGISQTGWLPFQKNTRNDATGMFVEHSTSMNEFSNFMIEFNKLNQSAKKDNQMLIGNELFISSMSANSTTMSNTGAQTVFLMPNGDMVMPDYDKDNVEYMRLFGNILTQSFEQVLTSQSRRDWIRRQINRNNNQECLKCDSWDCCLMEFWKNNNKNDDCYGAKHYVDWVKQSSHQTPTLIENIA</sequence>
<dbReference type="Pfam" id="PF13186">
    <property type="entry name" value="SPASM"/>
    <property type="match status" value="1"/>
</dbReference>
<feature type="domain" description="4Fe4S-binding SPASM" evidence="1">
    <location>
        <begin position="123"/>
        <end position="188"/>
    </location>
</feature>
<proteinExistence type="predicted"/>
<name>A0A1W1DVN5_9ZZZZ</name>
<evidence type="ECO:0000259" key="1">
    <source>
        <dbReference type="Pfam" id="PF13186"/>
    </source>
</evidence>
<gene>
    <name evidence="2" type="ORF">MNB_SUP05-SYMBIONT-4-1261</name>
</gene>
<protein>
    <recommendedName>
        <fullName evidence="1">4Fe4S-binding SPASM domain-containing protein</fullName>
    </recommendedName>
</protein>
<dbReference type="AlphaFoldDB" id="A0A1W1DVN5"/>
<dbReference type="CDD" id="cd21109">
    <property type="entry name" value="SPASM"/>
    <property type="match status" value="1"/>
</dbReference>
<reference evidence="2" key="1">
    <citation type="submission" date="2016-10" db="EMBL/GenBank/DDBJ databases">
        <authorList>
            <person name="de Groot N.N."/>
        </authorList>
    </citation>
    <scope>NUCLEOTIDE SEQUENCE</scope>
</reference>
<dbReference type="InterPro" id="IPR013785">
    <property type="entry name" value="Aldolase_TIM"/>
</dbReference>
<dbReference type="Gene3D" id="3.20.20.70">
    <property type="entry name" value="Aldolase class I"/>
    <property type="match status" value="1"/>
</dbReference>
<evidence type="ECO:0000313" key="2">
    <source>
        <dbReference type="EMBL" id="SFV85792.1"/>
    </source>
</evidence>
<dbReference type="EMBL" id="FPHY01000047">
    <property type="protein sequence ID" value="SFV85792.1"/>
    <property type="molecule type" value="Genomic_DNA"/>
</dbReference>
<dbReference type="SUPFAM" id="SSF102114">
    <property type="entry name" value="Radical SAM enzymes"/>
    <property type="match status" value="1"/>
</dbReference>